<dbReference type="OrthoDB" id="1446437at2"/>
<comment type="caution">
    <text evidence="2">The sequence shown here is derived from an EMBL/GenBank/DDBJ whole genome shotgun (WGS) entry which is preliminary data.</text>
</comment>
<feature type="domain" description="HTH cro/C1-type" evidence="1">
    <location>
        <begin position="13"/>
        <end position="69"/>
    </location>
</feature>
<dbReference type="EMBL" id="PYOJ01000019">
    <property type="protein sequence ID" value="PSV88230.1"/>
    <property type="molecule type" value="Genomic_DNA"/>
</dbReference>
<dbReference type="Pfam" id="PF13443">
    <property type="entry name" value="HTH_26"/>
    <property type="match status" value="1"/>
</dbReference>
<dbReference type="Gene3D" id="1.10.260.40">
    <property type="entry name" value="lambda repressor-like DNA-binding domains"/>
    <property type="match status" value="1"/>
</dbReference>
<evidence type="ECO:0000313" key="3">
    <source>
        <dbReference type="Proteomes" id="UP000240410"/>
    </source>
</evidence>
<evidence type="ECO:0000313" key="2">
    <source>
        <dbReference type="EMBL" id="PSV88230.1"/>
    </source>
</evidence>
<evidence type="ECO:0000259" key="1">
    <source>
        <dbReference type="PROSITE" id="PS50943"/>
    </source>
</evidence>
<protein>
    <submittedName>
        <fullName evidence="2">XRE family transcriptional regulator</fullName>
    </submittedName>
</protein>
<sequence length="177" mass="20359">MYTRGEVVIIENLKRLLNRKSDRSLKQLAKDMNIPYTTLHSVLSGKNTNPKLDTILKICDFYKIDIADLSNKKAKVHHVNNLSDILICTKGNNEEILISIKNEKLIGFLPDNAILFFSNKFDEVIVNNYYIVKIDNGVLAVRKYVCDDNIYSWVSGRNISYNVSLSEPLMELYNVRI</sequence>
<accession>A0A2T3M7J0</accession>
<organism evidence="2 3">
    <name type="scientific">Photobacterium leiognathi</name>
    <dbReference type="NCBI Taxonomy" id="553611"/>
    <lineage>
        <taxon>Bacteria</taxon>
        <taxon>Pseudomonadati</taxon>
        <taxon>Pseudomonadota</taxon>
        <taxon>Gammaproteobacteria</taxon>
        <taxon>Vibrionales</taxon>
        <taxon>Vibrionaceae</taxon>
        <taxon>Photobacterium</taxon>
    </lineage>
</organism>
<dbReference type="SUPFAM" id="SSF47413">
    <property type="entry name" value="lambda repressor-like DNA-binding domains"/>
    <property type="match status" value="1"/>
</dbReference>
<dbReference type="GO" id="GO:0003677">
    <property type="term" value="F:DNA binding"/>
    <property type="evidence" value="ECO:0007669"/>
    <property type="project" value="InterPro"/>
</dbReference>
<dbReference type="InterPro" id="IPR010982">
    <property type="entry name" value="Lambda_DNA-bd_dom_sf"/>
</dbReference>
<gene>
    <name evidence="2" type="ORF">CTM89_14720</name>
</gene>
<proteinExistence type="predicted"/>
<dbReference type="InterPro" id="IPR001387">
    <property type="entry name" value="Cro/C1-type_HTH"/>
</dbReference>
<dbReference type="Proteomes" id="UP000240410">
    <property type="component" value="Unassembled WGS sequence"/>
</dbReference>
<dbReference type="AlphaFoldDB" id="A0A2T3M7J0"/>
<reference evidence="2 3" key="1">
    <citation type="submission" date="2018-03" db="EMBL/GenBank/DDBJ databases">
        <title>Whole genome sequencing of Histamine producing bacteria.</title>
        <authorList>
            <person name="Butler K."/>
        </authorList>
    </citation>
    <scope>NUCLEOTIDE SEQUENCE [LARGE SCALE GENOMIC DNA]</scope>
    <source>
        <strain evidence="2 3">ATCC 33979</strain>
    </source>
</reference>
<dbReference type="CDD" id="cd00093">
    <property type="entry name" value="HTH_XRE"/>
    <property type="match status" value="1"/>
</dbReference>
<name>A0A2T3M7J0_PHOLE</name>
<dbReference type="PROSITE" id="PS50943">
    <property type="entry name" value="HTH_CROC1"/>
    <property type="match status" value="1"/>
</dbReference>
<dbReference type="SMART" id="SM00530">
    <property type="entry name" value="HTH_XRE"/>
    <property type="match status" value="1"/>
</dbReference>